<dbReference type="RefSeq" id="WP_250931917.1">
    <property type="nucleotide sequence ID" value="NZ_JAMQBK010000078.1"/>
</dbReference>
<dbReference type="SUPFAM" id="SSF52833">
    <property type="entry name" value="Thioredoxin-like"/>
    <property type="match status" value="1"/>
</dbReference>
<dbReference type="InterPro" id="IPR013740">
    <property type="entry name" value="Redoxin"/>
</dbReference>
<comment type="caution">
    <text evidence="9">The sequence shown here is derived from an EMBL/GenBank/DDBJ whole genome shotgun (WGS) entry which is preliminary data.</text>
</comment>
<feature type="compositionally biased region" description="Basic and acidic residues" evidence="6">
    <location>
        <begin position="29"/>
        <end position="38"/>
    </location>
</feature>
<evidence type="ECO:0000313" key="10">
    <source>
        <dbReference type="Proteomes" id="UP001202961"/>
    </source>
</evidence>
<dbReference type="InterPro" id="IPR013766">
    <property type="entry name" value="Thioredoxin_domain"/>
</dbReference>
<dbReference type="EMBL" id="JAMQBK010000078">
    <property type="protein sequence ID" value="MCM2374044.1"/>
    <property type="molecule type" value="Genomic_DNA"/>
</dbReference>
<evidence type="ECO:0000256" key="5">
    <source>
        <dbReference type="ARBA" id="ARBA00023284"/>
    </source>
</evidence>
<dbReference type="InterPro" id="IPR050924">
    <property type="entry name" value="Peroxiredoxin_BCP/PrxQ"/>
</dbReference>
<feature type="chain" id="PRO_5047056050" evidence="7">
    <location>
        <begin position="25"/>
        <end position="199"/>
    </location>
</feature>
<keyword evidence="5" id="KW-0676">Redox-active center</keyword>
<dbReference type="Gene3D" id="3.40.30.10">
    <property type="entry name" value="Glutaredoxin"/>
    <property type="match status" value="1"/>
</dbReference>
<feature type="signal peptide" evidence="7">
    <location>
        <begin position="1"/>
        <end position="24"/>
    </location>
</feature>
<organism evidence="9 10">
    <name type="scientific">Aporhodopirellula aestuarii</name>
    <dbReference type="NCBI Taxonomy" id="2950107"/>
    <lineage>
        <taxon>Bacteria</taxon>
        <taxon>Pseudomonadati</taxon>
        <taxon>Planctomycetota</taxon>
        <taxon>Planctomycetia</taxon>
        <taxon>Pirellulales</taxon>
        <taxon>Pirellulaceae</taxon>
        <taxon>Aporhodopirellula</taxon>
    </lineage>
</organism>
<sequence length="199" mass="22280">MQVRRTTFGLMALLSLVVFSATGAAQGRRQLEPGKEPPHPPNVGEEAPNFELQNLDGEIVSLKKLTEQSPVVILVLRGWPGYQCPICNRQVGEFLTKKADLADVQLVMIYPGPADLLEEHAKEFQGDKSFPDNYHYVIDPDYEFTNEWGLRWEAPRETAYPSTFVVGTDGKILFGQTVVSHRDRVDVATVLKVLANQKN</sequence>
<protein>
    <submittedName>
        <fullName evidence="9">AhpC/TSA family protein</fullName>
    </submittedName>
</protein>
<proteinExistence type="predicted"/>
<dbReference type="Pfam" id="PF08534">
    <property type="entry name" value="Redoxin"/>
    <property type="match status" value="1"/>
</dbReference>
<feature type="domain" description="Thioredoxin" evidence="8">
    <location>
        <begin position="41"/>
        <end position="199"/>
    </location>
</feature>
<dbReference type="PROSITE" id="PS51352">
    <property type="entry name" value="THIOREDOXIN_2"/>
    <property type="match status" value="1"/>
</dbReference>
<evidence type="ECO:0000259" key="8">
    <source>
        <dbReference type="PROSITE" id="PS51352"/>
    </source>
</evidence>
<dbReference type="Proteomes" id="UP001202961">
    <property type="component" value="Unassembled WGS sequence"/>
</dbReference>
<evidence type="ECO:0000256" key="4">
    <source>
        <dbReference type="ARBA" id="ARBA00023157"/>
    </source>
</evidence>
<evidence type="ECO:0000256" key="3">
    <source>
        <dbReference type="ARBA" id="ARBA00023002"/>
    </source>
</evidence>
<keyword evidence="2" id="KW-0049">Antioxidant</keyword>
<dbReference type="CDD" id="cd02970">
    <property type="entry name" value="PRX_like2"/>
    <property type="match status" value="1"/>
</dbReference>
<evidence type="ECO:0000256" key="7">
    <source>
        <dbReference type="SAM" id="SignalP"/>
    </source>
</evidence>
<dbReference type="PANTHER" id="PTHR42801">
    <property type="entry name" value="THIOREDOXIN-DEPENDENT PEROXIDE REDUCTASE"/>
    <property type="match status" value="1"/>
</dbReference>
<evidence type="ECO:0000256" key="2">
    <source>
        <dbReference type="ARBA" id="ARBA00022862"/>
    </source>
</evidence>
<reference evidence="9 10" key="1">
    <citation type="journal article" date="2022" name="Syst. Appl. Microbiol.">
        <title>Rhodopirellula aestuarii sp. nov., a novel member of the genus Rhodopirellula isolated from brackish sediments collected in the Tagus River estuary, Portugal.</title>
        <authorList>
            <person name="Vitorino I.R."/>
            <person name="Klimek D."/>
            <person name="Calusinska M."/>
            <person name="Lobo-da-Cunha A."/>
            <person name="Vasconcelos V."/>
            <person name="Lage O.M."/>
        </authorList>
    </citation>
    <scope>NUCLEOTIDE SEQUENCE [LARGE SCALE GENOMIC DNA]</scope>
    <source>
        <strain evidence="9 10">ICT_H3.1</strain>
    </source>
</reference>
<dbReference type="PANTHER" id="PTHR42801:SF4">
    <property type="entry name" value="AHPC_TSA FAMILY PROTEIN"/>
    <property type="match status" value="1"/>
</dbReference>
<evidence type="ECO:0000256" key="1">
    <source>
        <dbReference type="ARBA" id="ARBA00022559"/>
    </source>
</evidence>
<keyword evidence="3" id="KW-0560">Oxidoreductase</keyword>
<keyword evidence="4" id="KW-1015">Disulfide bond</keyword>
<feature type="region of interest" description="Disordered" evidence="6">
    <location>
        <begin position="29"/>
        <end position="48"/>
    </location>
</feature>
<gene>
    <name evidence="9" type="ORF">NB063_25805</name>
</gene>
<keyword evidence="10" id="KW-1185">Reference proteome</keyword>
<dbReference type="InterPro" id="IPR036249">
    <property type="entry name" value="Thioredoxin-like_sf"/>
</dbReference>
<keyword evidence="1" id="KW-0575">Peroxidase</keyword>
<evidence type="ECO:0000313" key="9">
    <source>
        <dbReference type="EMBL" id="MCM2374044.1"/>
    </source>
</evidence>
<accession>A0ABT0UAL4</accession>
<name>A0ABT0UAL4_9BACT</name>
<evidence type="ECO:0000256" key="6">
    <source>
        <dbReference type="SAM" id="MobiDB-lite"/>
    </source>
</evidence>
<keyword evidence="7" id="KW-0732">Signal</keyword>